<proteinExistence type="predicted"/>
<organism evidence="2 3">
    <name type="scientific">Colletotrichum gloeosporioides</name>
    <name type="common">Anthracnose fungus</name>
    <name type="synonym">Glomerella cingulata</name>
    <dbReference type="NCBI Taxonomy" id="474922"/>
    <lineage>
        <taxon>Eukaryota</taxon>
        <taxon>Fungi</taxon>
        <taxon>Dikarya</taxon>
        <taxon>Ascomycota</taxon>
        <taxon>Pezizomycotina</taxon>
        <taxon>Sordariomycetes</taxon>
        <taxon>Hypocreomycetidae</taxon>
        <taxon>Glomerellales</taxon>
        <taxon>Glomerellaceae</taxon>
        <taxon>Colletotrichum</taxon>
        <taxon>Colletotrichum gloeosporioides species complex</taxon>
    </lineage>
</organism>
<dbReference type="AlphaFoldDB" id="A0A8H4CDS7"/>
<accession>A0A8H4CDS7</accession>
<protein>
    <submittedName>
        <fullName evidence="2">Uncharacterized protein</fullName>
    </submittedName>
</protein>
<evidence type="ECO:0000313" key="3">
    <source>
        <dbReference type="Proteomes" id="UP000613401"/>
    </source>
</evidence>
<reference evidence="2" key="1">
    <citation type="journal article" date="2020" name="Phytopathology">
        <title>Genome sequence and comparative analysis of Colletotrichum gloeosporioides isolated from Liriodendron leaves.</title>
        <authorList>
            <person name="Fu F.F."/>
            <person name="Hao Z."/>
            <person name="Wang P."/>
            <person name="Lu Y."/>
            <person name="Xue L.J."/>
            <person name="Wei G."/>
            <person name="Tian Y."/>
            <person name="Baishi H."/>
            <person name="Xu H."/>
            <person name="Shi J."/>
            <person name="Cheng T."/>
            <person name="Wang G."/>
            <person name="Yi Y."/>
            <person name="Chen J."/>
        </authorList>
    </citation>
    <scope>NUCLEOTIDE SEQUENCE</scope>
    <source>
        <strain evidence="2">Lc1</strain>
    </source>
</reference>
<name>A0A8H4CDS7_COLGL</name>
<gene>
    <name evidence="2" type="ORF">GCG54_00012414</name>
</gene>
<dbReference type="GeneID" id="69019534"/>
<sequence>MAQQGGTYKAPPRFTLSFGRTQSSTEPITEDDGCVDEKPAETDIVDEKPATAITTGKSAKKVEDDEREWVIVPSNPEDEPEERAEPRGIFVSYGIGSPCGCSVKGEFRLEWGKGGAPTGEGL</sequence>
<dbReference type="RefSeq" id="XP_045261327.1">
    <property type="nucleotide sequence ID" value="XM_045412292.1"/>
</dbReference>
<comment type="caution">
    <text evidence="2">The sequence shown here is derived from an EMBL/GenBank/DDBJ whole genome shotgun (WGS) entry which is preliminary data.</text>
</comment>
<dbReference type="EMBL" id="WVTB01000065">
    <property type="protein sequence ID" value="KAF3802168.1"/>
    <property type="molecule type" value="Genomic_DNA"/>
</dbReference>
<keyword evidence="3" id="KW-1185">Reference proteome</keyword>
<feature type="region of interest" description="Disordered" evidence="1">
    <location>
        <begin position="1"/>
        <end position="36"/>
    </location>
</feature>
<reference evidence="2" key="2">
    <citation type="submission" date="2020-03" db="EMBL/GenBank/DDBJ databases">
        <authorList>
            <person name="Fu F.-F."/>
            <person name="Chen J."/>
        </authorList>
    </citation>
    <scope>NUCLEOTIDE SEQUENCE</scope>
    <source>
        <strain evidence="2">Lc1</strain>
    </source>
</reference>
<evidence type="ECO:0000256" key="1">
    <source>
        <dbReference type="SAM" id="MobiDB-lite"/>
    </source>
</evidence>
<evidence type="ECO:0000313" key="2">
    <source>
        <dbReference type="EMBL" id="KAF3802168.1"/>
    </source>
</evidence>
<dbReference type="Proteomes" id="UP000613401">
    <property type="component" value="Unassembled WGS sequence"/>
</dbReference>
<feature type="compositionally biased region" description="Polar residues" evidence="1">
    <location>
        <begin position="18"/>
        <end position="27"/>
    </location>
</feature>